<organism evidence="5 6">
    <name type="scientific">Nyctereutes procyonoides</name>
    <name type="common">Raccoon dog</name>
    <name type="synonym">Canis procyonoides</name>
    <dbReference type="NCBI Taxonomy" id="34880"/>
    <lineage>
        <taxon>Eukaryota</taxon>
        <taxon>Metazoa</taxon>
        <taxon>Chordata</taxon>
        <taxon>Craniata</taxon>
        <taxon>Vertebrata</taxon>
        <taxon>Euteleostomi</taxon>
        <taxon>Mammalia</taxon>
        <taxon>Eutheria</taxon>
        <taxon>Laurasiatheria</taxon>
        <taxon>Carnivora</taxon>
        <taxon>Caniformia</taxon>
        <taxon>Canidae</taxon>
        <taxon>Nyctereutes</taxon>
    </lineage>
</organism>
<dbReference type="PANTHER" id="PTHR10155:SF28">
    <property type="entry name" value="SUPPRESSOR OF CYTOKINE SIGNALING 6"/>
    <property type="match status" value="1"/>
</dbReference>
<dbReference type="PROSITE" id="PS50001">
    <property type="entry name" value="SH2"/>
    <property type="match status" value="1"/>
</dbReference>
<dbReference type="Gene3D" id="3.30.505.10">
    <property type="entry name" value="SH2 domain"/>
    <property type="match status" value="1"/>
</dbReference>
<comment type="caution">
    <text evidence="5">The sequence shown here is derived from an EMBL/GenBank/DDBJ whole genome shotgun (WGS) entry which is preliminary data.</text>
</comment>
<dbReference type="AlphaFoldDB" id="A0A811YTK2"/>
<keyword evidence="6" id="KW-1185">Reference proteome</keyword>
<feature type="compositionally biased region" description="Basic and acidic residues" evidence="3">
    <location>
        <begin position="54"/>
        <end position="70"/>
    </location>
</feature>
<evidence type="ECO:0000256" key="3">
    <source>
        <dbReference type="SAM" id="MobiDB-lite"/>
    </source>
</evidence>
<dbReference type="GO" id="GO:0046854">
    <property type="term" value="P:phosphatidylinositol phosphate biosynthetic process"/>
    <property type="evidence" value="ECO:0007669"/>
    <property type="project" value="TreeGrafter"/>
</dbReference>
<reference evidence="5" key="1">
    <citation type="submission" date="2020-12" db="EMBL/GenBank/DDBJ databases">
        <authorList>
            <consortium name="Molecular Ecology Group"/>
        </authorList>
    </citation>
    <scope>NUCLEOTIDE SEQUENCE</scope>
    <source>
        <strain evidence="5">TBG_1078</strain>
    </source>
</reference>
<evidence type="ECO:0000256" key="1">
    <source>
        <dbReference type="ARBA" id="ARBA00022999"/>
    </source>
</evidence>
<dbReference type="EMBL" id="CAJHUB010000743">
    <property type="protein sequence ID" value="CAD7679753.1"/>
    <property type="molecule type" value="Genomic_DNA"/>
</dbReference>
<dbReference type="InterPro" id="IPR036860">
    <property type="entry name" value="SH2_dom_sf"/>
</dbReference>
<evidence type="ECO:0000256" key="2">
    <source>
        <dbReference type="PROSITE-ProRule" id="PRU00191"/>
    </source>
</evidence>
<feature type="region of interest" description="Disordered" evidence="3">
    <location>
        <begin position="54"/>
        <end position="88"/>
    </location>
</feature>
<accession>A0A811YTK2</accession>
<evidence type="ECO:0000313" key="6">
    <source>
        <dbReference type="Proteomes" id="UP000645828"/>
    </source>
</evidence>
<dbReference type="GO" id="GO:0005942">
    <property type="term" value="C:phosphatidylinositol 3-kinase complex"/>
    <property type="evidence" value="ECO:0007669"/>
    <property type="project" value="TreeGrafter"/>
</dbReference>
<feature type="domain" description="SH2" evidence="4">
    <location>
        <begin position="349"/>
        <end position="425"/>
    </location>
</feature>
<name>A0A811YTK2_NYCPR</name>
<dbReference type="SUPFAM" id="SSF55550">
    <property type="entry name" value="SH2 domain"/>
    <property type="match status" value="1"/>
</dbReference>
<dbReference type="SMART" id="SM00252">
    <property type="entry name" value="SH2"/>
    <property type="match status" value="1"/>
</dbReference>
<keyword evidence="1 2" id="KW-0727">SH2 domain</keyword>
<gene>
    <name evidence="5" type="ORF">NYPRO_LOCUS12552</name>
</gene>
<proteinExistence type="predicted"/>
<dbReference type="Pfam" id="PF00017">
    <property type="entry name" value="SH2"/>
    <property type="match status" value="1"/>
</dbReference>
<dbReference type="PANTHER" id="PTHR10155">
    <property type="entry name" value="PHOSPHATIDYLINOSITOL 3-KINASE REGULATORY SUBUNIT"/>
    <property type="match status" value="1"/>
</dbReference>
<sequence length="425" mass="47437">MKKISLKTFRKFFNLNKSKEETDFMVIQQPSLGSDLGKDDSWFGSCYGEDKASCDITNEDEKGGKGRSKSESLTAHRPGALPQDTFPSSAAPLVCKDERAQRHISSTSLRSHHYSPTPWPLRPTNAEETCIKTEVRVKAVVHSSSPSPARNGVRKDFHDLQADTVCQEHSNSLKNSESQNGDLHLHLDEHVPVVIGPTAQDYIQYTVPLREGMYPLEGPRTMVWTVLLPRKCLWSLRGGGSSFAEDENQVEQVPVVAPDIFVDQAVNGLMIGTTGVTLESPRANQSNPKDLSGLTRTDAHMAESMLCHLNFDPKSAPGLARVYDSMQSSGPMVVTSLTEELKKLVKQGWYWGPIRRWEVEGKLANVLDGSFLIPESTDDPYLLSVSFRSHGKTLHTRIEHSNARFSFYEQSDVKTRMSIVDLFFK</sequence>
<evidence type="ECO:0000259" key="4">
    <source>
        <dbReference type="PROSITE" id="PS50001"/>
    </source>
</evidence>
<dbReference type="Proteomes" id="UP000645828">
    <property type="component" value="Unassembled WGS sequence"/>
</dbReference>
<dbReference type="InterPro" id="IPR000980">
    <property type="entry name" value="SH2"/>
</dbReference>
<evidence type="ECO:0000313" key="5">
    <source>
        <dbReference type="EMBL" id="CAD7679753.1"/>
    </source>
</evidence>
<dbReference type="GO" id="GO:0046935">
    <property type="term" value="F:1-phosphatidylinositol-3-kinase regulator activity"/>
    <property type="evidence" value="ECO:0007669"/>
    <property type="project" value="TreeGrafter"/>
</dbReference>
<protein>
    <submittedName>
        <fullName evidence="5">(raccoon dog) hypothetical protein</fullName>
    </submittedName>
</protein>